<proteinExistence type="predicted"/>
<protein>
    <submittedName>
        <fullName evidence="1">Uncharacterized protein</fullName>
    </submittedName>
</protein>
<comment type="caution">
    <text evidence="1">The sequence shown here is derived from an EMBL/GenBank/DDBJ whole genome shotgun (WGS) entry which is preliminary data.</text>
</comment>
<sequence>MSLVRGIPSSEEMGDTVERNLTPFVTNVFYIYFRSTYLMRFSPSLSSQPLLPFFTGLYHRALAALSTLKRYTWSPADGRDYSYPSETDQCYFTGCKSHQPNVYKKCRDRGILQLALIRLLFSLVSDPRRISRLEELFLNNDDSICLFQAHVLDKKFPTYCWNKMVQRRSVNHHANHCTLWFHDAVNETRDSVLLCYLLHLLNARYNSRLS</sequence>
<reference evidence="1 2" key="1">
    <citation type="journal article" name="Sci. Rep.">
        <title>Telomere-to-telomere assembled and centromere annotated genomes of the two main subspecies of the button mushroom Agaricus bisporus reveal especially polymorphic chromosome ends.</title>
        <authorList>
            <person name="Sonnenberg A.S.M."/>
            <person name="Sedaghat-Telgerd N."/>
            <person name="Lavrijssen B."/>
            <person name="Ohm R.A."/>
            <person name="Hendrickx P.M."/>
            <person name="Scholtmeijer K."/>
            <person name="Baars J.J.P."/>
            <person name="van Peer A."/>
        </authorList>
    </citation>
    <scope>NUCLEOTIDE SEQUENCE [LARGE SCALE GENOMIC DNA]</scope>
    <source>
        <strain evidence="1 2">H119_p4</strain>
    </source>
</reference>
<accession>A0A8H7C1U0</accession>
<dbReference type="EMBL" id="JABXXO010000015">
    <property type="protein sequence ID" value="KAF7760518.1"/>
    <property type="molecule type" value="Genomic_DNA"/>
</dbReference>
<evidence type="ECO:0000313" key="2">
    <source>
        <dbReference type="Proteomes" id="UP000629468"/>
    </source>
</evidence>
<name>A0A8H7C1U0_AGABI</name>
<dbReference type="Proteomes" id="UP000629468">
    <property type="component" value="Unassembled WGS sequence"/>
</dbReference>
<evidence type="ECO:0000313" key="1">
    <source>
        <dbReference type="EMBL" id="KAF7760518.1"/>
    </source>
</evidence>
<organism evidence="1 2">
    <name type="scientific">Agaricus bisporus var. burnettii</name>
    <dbReference type="NCBI Taxonomy" id="192524"/>
    <lineage>
        <taxon>Eukaryota</taxon>
        <taxon>Fungi</taxon>
        <taxon>Dikarya</taxon>
        <taxon>Basidiomycota</taxon>
        <taxon>Agaricomycotina</taxon>
        <taxon>Agaricomycetes</taxon>
        <taxon>Agaricomycetidae</taxon>
        <taxon>Agaricales</taxon>
        <taxon>Agaricineae</taxon>
        <taxon>Agaricaceae</taxon>
        <taxon>Agaricus</taxon>
    </lineage>
</organism>
<dbReference type="AlphaFoldDB" id="A0A8H7C1U0"/>
<gene>
    <name evidence="1" type="ORF">Agabi119p4_11194</name>
</gene>